<reference evidence="1 2" key="1">
    <citation type="submission" date="2018-11" db="EMBL/GenBank/DDBJ databases">
        <authorList>
            <consortium name="Pathogen Informatics"/>
        </authorList>
    </citation>
    <scope>NUCLEOTIDE SEQUENCE [LARGE SCALE GENOMIC DNA]</scope>
    <source>
        <strain evidence="1 2">Zambia</strain>
    </source>
</reference>
<name>A0A183LST4_9TREM</name>
<sequence length="93" mass="10823">MTREGTTMESKCKWIKEAITSTCHEVLGHNKHHYKERITVDALDNIQEKRNKEAAINTSQTKAETPKEQVGYTEGHKKAKRSIRTKKINMWKI</sequence>
<evidence type="ECO:0000313" key="1">
    <source>
        <dbReference type="EMBL" id="VDO73439.1"/>
    </source>
</evidence>
<dbReference type="EMBL" id="UZAI01002645">
    <property type="protein sequence ID" value="VDO73439.1"/>
    <property type="molecule type" value="Genomic_DNA"/>
</dbReference>
<dbReference type="Proteomes" id="UP000277204">
    <property type="component" value="Unassembled WGS sequence"/>
</dbReference>
<dbReference type="AlphaFoldDB" id="A0A183LST4"/>
<proteinExistence type="predicted"/>
<accession>A0A183LST4</accession>
<protein>
    <submittedName>
        <fullName evidence="1">Uncharacterized protein</fullName>
    </submittedName>
</protein>
<gene>
    <name evidence="1" type="ORF">SMRZ_LOCUS6859</name>
</gene>
<evidence type="ECO:0000313" key="2">
    <source>
        <dbReference type="Proteomes" id="UP000277204"/>
    </source>
</evidence>
<organism evidence="1 2">
    <name type="scientific">Schistosoma margrebowiei</name>
    <dbReference type="NCBI Taxonomy" id="48269"/>
    <lineage>
        <taxon>Eukaryota</taxon>
        <taxon>Metazoa</taxon>
        <taxon>Spiralia</taxon>
        <taxon>Lophotrochozoa</taxon>
        <taxon>Platyhelminthes</taxon>
        <taxon>Trematoda</taxon>
        <taxon>Digenea</taxon>
        <taxon>Strigeidida</taxon>
        <taxon>Schistosomatoidea</taxon>
        <taxon>Schistosomatidae</taxon>
        <taxon>Schistosoma</taxon>
    </lineage>
</organism>
<keyword evidence="2" id="KW-1185">Reference proteome</keyword>